<name>A0A443PN65_9MAGN</name>
<dbReference type="AlphaFoldDB" id="A0A443PN65"/>
<dbReference type="Proteomes" id="UP000283530">
    <property type="component" value="Unassembled WGS sequence"/>
</dbReference>
<accession>A0A443PN65</accession>
<proteinExistence type="predicted"/>
<keyword evidence="3" id="KW-1185">Reference proteome</keyword>
<dbReference type="OrthoDB" id="1749752at2759"/>
<feature type="region of interest" description="Disordered" evidence="1">
    <location>
        <begin position="16"/>
        <end position="43"/>
    </location>
</feature>
<evidence type="ECO:0000256" key="1">
    <source>
        <dbReference type="SAM" id="MobiDB-lite"/>
    </source>
</evidence>
<sequence>MLRLMPSTLAFRAVHRQTAASRSTRPWMREQQGSVGGEPTFAFTNPSTLAHTPSFSASLGHVPAGEEGVVGVVGFGVGFAFGGGGGQGTLWVAVAKANMTRLRQRKRAAAEAEFVEAISNNDLCWLN</sequence>
<reference evidence="2 3" key="1">
    <citation type="journal article" date="2019" name="Nat. Plants">
        <title>Stout camphor tree genome fills gaps in understanding of flowering plant genome evolution.</title>
        <authorList>
            <person name="Chaw S.M."/>
            <person name="Liu Y.C."/>
            <person name="Wu Y.W."/>
            <person name="Wang H.Y."/>
            <person name="Lin C.I."/>
            <person name="Wu C.S."/>
            <person name="Ke H.M."/>
            <person name="Chang L.Y."/>
            <person name="Hsu C.Y."/>
            <person name="Yang H.T."/>
            <person name="Sudianto E."/>
            <person name="Hsu M.H."/>
            <person name="Wu K.P."/>
            <person name="Wang L.N."/>
            <person name="Leebens-Mack J.H."/>
            <person name="Tsai I.J."/>
        </authorList>
    </citation>
    <scope>NUCLEOTIDE SEQUENCE [LARGE SCALE GENOMIC DNA]</scope>
    <source>
        <strain evidence="3">cv. Chaw 1501</strain>
        <tissue evidence="2">Young leaves</tissue>
    </source>
</reference>
<gene>
    <name evidence="2" type="ORF">CKAN_02139200</name>
</gene>
<comment type="caution">
    <text evidence="2">The sequence shown here is derived from an EMBL/GenBank/DDBJ whole genome shotgun (WGS) entry which is preliminary data.</text>
</comment>
<dbReference type="EMBL" id="QPKB01000009">
    <property type="protein sequence ID" value="RWR92185.1"/>
    <property type="molecule type" value="Genomic_DNA"/>
</dbReference>
<keyword evidence="2" id="KW-0472">Membrane</keyword>
<evidence type="ECO:0000313" key="3">
    <source>
        <dbReference type="Proteomes" id="UP000283530"/>
    </source>
</evidence>
<organism evidence="2 3">
    <name type="scientific">Cinnamomum micranthum f. kanehirae</name>
    <dbReference type="NCBI Taxonomy" id="337451"/>
    <lineage>
        <taxon>Eukaryota</taxon>
        <taxon>Viridiplantae</taxon>
        <taxon>Streptophyta</taxon>
        <taxon>Embryophyta</taxon>
        <taxon>Tracheophyta</taxon>
        <taxon>Spermatophyta</taxon>
        <taxon>Magnoliopsida</taxon>
        <taxon>Magnoliidae</taxon>
        <taxon>Laurales</taxon>
        <taxon>Lauraceae</taxon>
        <taxon>Cinnamomum</taxon>
    </lineage>
</organism>
<keyword evidence="2" id="KW-0812">Transmembrane</keyword>
<protein>
    <submittedName>
        <fullName evidence="2">Transmembrane protein</fullName>
    </submittedName>
</protein>
<evidence type="ECO:0000313" key="2">
    <source>
        <dbReference type="EMBL" id="RWR92185.1"/>
    </source>
</evidence>